<dbReference type="RefSeq" id="WP_179517511.1">
    <property type="nucleotide sequence ID" value="NZ_JACCAC010000001.1"/>
</dbReference>
<evidence type="ECO:0000313" key="1">
    <source>
        <dbReference type="EMBL" id="NYG54993.1"/>
    </source>
</evidence>
<gene>
    <name evidence="1" type="ORF">BJ989_001297</name>
</gene>
<dbReference type="AlphaFoldDB" id="A0A7Y9RU90"/>
<proteinExistence type="predicted"/>
<sequence length="103" mass="10025">MLRVPLSRLASAAHGLEDAGLELDRLAGPDGDLAARGGRGDLGDAASVVAAALAAATDAASRVSAEAHVLGTAVHLTGEDVGITDAEAVVAQFQTARPEGGGG</sequence>
<name>A0A7Y9RU90_9ACTN</name>
<dbReference type="EMBL" id="JACCAC010000001">
    <property type="protein sequence ID" value="NYG54993.1"/>
    <property type="molecule type" value="Genomic_DNA"/>
</dbReference>
<comment type="caution">
    <text evidence="1">The sequence shown here is derived from an EMBL/GenBank/DDBJ whole genome shotgun (WGS) entry which is preliminary data.</text>
</comment>
<protein>
    <submittedName>
        <fullName evidence="1">Uncharacterized protein</fullName>
    </submittedName>
</protein>
<keyword evidence="2" id="KW-1185">Reference proteome</keyword>
<reference evidence="1 2" key="1">
    <citation type="submission" date="2020-07" db="EMBL/GenBank/DDBJ databases">
        <title>Sequencing the genomes of 1000 actinobacteria strains.</title>
        <authorList>
            <person name="Klenk H.-P."/>
        </authorList>
    </citation>
    <scope>NUCLEOTIDE SEQUENCE [LARGE SCALE GENOMIC DNA]</scope>
    <source>
        <strain evidence="1 2">DSM 24552</strain>
    </source>
</reference>
<evidence type="ECO:0000313" key="2">
    <source>
        <dbReference type="Proteomes" id="UP000544110"/>
    </source>
</evidence>
<accession>A0A7Y9RU90</accession>
<dbReference type="Proteomes" id="UP000544110">
    <property type="component" value="Unassembled WGS sequence"/>
</dbReference>
<organism evidence="1 2">
    <name type="scientific">Nocardioides perillae</name>
    <dbReference type="NCBI Taxonomy" id="1119534"/>
    <lineage>
        <taxon>Bacteria</taxon>
        <taxon>Bacillati</taxon>
        <taxon>Actinomycetota</taxon>
        <taxon>Actinomycetes</taxon>
        <taxon>Propionibacteriales</taxon>
        <taxon>Nocardioidaceae</taxon>
        <taxon>Nocardioides</taxon>
    </lineage>
</organism>